<reference evidence="2" key="1">
    <citation type="submission" date="2021-01" db="EMBL/GenBank/DDBJ databases">
        <authorList>
            <consortium name="Genoscope - CEA"/>
            <person name="William W."/>
        </authorList>
    </citation>
    <scope>NUCLEOTIDE SEQUENCE</scope>
</reference>
<keyword evidence="3" id="KW-1185">Reference proteome</keyword>
<keyword evidence="1" id="KW-1133">Transmembrane helix</keyword>
<accession>A0A8S1VIA1</accession>
<dbReference type="EMBL" id="CAJJDO010000063">
    <property type="protein sequence ID" value="CAD8175489.1"/>
    <property type="molecule type" value="Genomic_DNA"/>
</dbReference>
<keyword evidence="1" id="KW-0812">Transmembrane</keyword>
<comment type="caution">
    <text evidence="2">The sequence shown here is derived from an EMBL/GenBank/DDBJ whole genome shotgun (WGS) entry which is preliminary data.</text>
</comment>
<protein>
    <recommendedName>
        <fullName evidence="4">Transmembrane protein</fullName>
    </recommendedName>
</protein>
<proteinExistence type="predicted"/>
<gene>
    <name evidence="2" type="ORF">PPENT_87.1.T0630081</name>
</gene>
<evidence type="ECO:0008006" key="4">
    <source>
        <dbReference type="Google" id="ProtNLM"/>
    </source>
</evidence>
<evidence type="ECO:0000313" key="2">
    <source>
        <dbReference type="EMBL" id="CAD8175489.1"/>
    </source>
</evidence>
<sequence>MKYERFTESFITFIKRFLFYSAFVLVIPLLFINAVELQHHKYLKDHNYSKIIRQIDQLPNEQRESITAYLNNEFSIQYKILFLIPLLFIAKELQEIYDKEFDDTQKNQLNSSNNLPPPPILQPKVISEYVPEKNEEILRIESYYRNQNKFDQIKNSEEVKNSNSNSKFDQSDLINKLQFTIDSRQNQVVQSEYSNKQLARARHLGKDSEQNNESPQFKPARTQTIKDFSFTQHTQNTQNKVDNQITTKIYLLLTEIAILKSCFGYLVGVQERISIAILIIALSSLLDIILFSDWMLFSNLINILKSLSLQWQLI</sequence>
<dbReference type="Proteomes" id="UP000689195">
    <property type="component" value="Unassembled WGS sequence"/>
</dbReference>
<keyword evidence="1" id="KW-0472">Membrane</keyword>
<dbReference type="OrthoDB" id="10346273at2759"/>
<feature type="transmembrane region" description="Helical" evidence="1">
    <location>
        <begin position="273"/>
        <end position="297"/>
    </location>
</feature>
<evidence type="ECO:0000313" key="3">
    <source>
        <dbReference type="Proteomes" id="UP000689195"/>
    </source>
</evidence>
<dbReference type="AlphaFoldDB" id="A0A8S1VIA1"/>
<evidence type="ECO:0000256" key="1">
    <source>
        <dbReference type="SAM" id="Phobius"/>
    </source>
</evidence>
<feature type="transmembrane region" description="Helical" evidence="1">
    <location>
        <begin position="249"/>
        <end position="267"/>
    </location>
</feature>
<name>A0A8S1VIA1_9CILI</name>
<feature type="transmembrane region" description="Helical" evidence="1">
    <location>
        <begin position="17"/>
        <end position="35"/>
    </location>
</feature>
<organism evidence="2 3">
    <name type="scientific">Paramecium pentaurelia</name>
    <dbReference type="NCBI Taxonomy" id="43138"/>
    <lineage>
        <taxon>Eukaryota</taxon>
        <taxon>Sar</taxon>
        <taxon>Alveolata</taxon>
        <taxon>Ciliophora</taxon>
        <taxon>Intramacronucleata</taxon>
        <taxon>Oligohymenophorea</taxon>
        <taxon>Peniculida</taxon>
        <taxon>Parameciidae</taxon>
        <taxon>Paramecium</taxon>
    </lineage>
</organism>